<dbReference type="PROSITE" id="PS51186">
    <property type="entry name" value="GNAT"/>
    <property type="match status" value="1"/>
</dbReference>
<keyword evidence="1" id="KW-0808">Transferase</keyword>
<keyword evidence="5" id="KW-1185">Reference proteome</keyword>
<reference evidence="4 5" key="1">
    <citation type="submission" date="2015-03" db="EMBL/GenBank/DDBJ databases">
        <title>Draft genome sequences of two protease-producing strains of Arsukibacterium isolated from two cold and alkaline environments.</title>
        <authorList>
            <person name="Lylloff J.E."/>
            <person name="Skov L.B."/>
            <person name="Jepsen M."/>
            <person name="Hallin P.F."/>
            <person name="Sorensen S.J."/>
            <person name="Stougaard P."/>
            <person name="Glaring M.A."/>
        </authorList>
    </citation>
    <scope>NUCLEOTIDE SEQUENCE [LARGE SCALE GENOMIC DNA]</scope>
    <source>
        <strain evidence="4 5">GCM72</strain>
    </source>
</reference>
<dbReference type="InterPro" id="IPR016181">
    <property type="entry name" value="Acyl_CoA_acyltransferase"/>
</dbReference>
<evidence type="ECO:0000313" key="4">
    <source>
        <dbReference type="EMBL" id="KKO46675.1"/>
    </source>
</evidence>
<dbReference type="OrthoDB" id="326501at2"/>
<dbReference type="PANTHER" id="PTHR43877">
    <property type="entry name" value="AMINOALKYLPHOSPHONATE N-ACETYLTRANSFERASE-RELATED-RELATED"/>
    <property type="match status" value="1"/>
</dbReference>
<sequence>MKIAPASVTELDTVITWIGTAEQCCRWAGPLVTFPLERQRLAADIAFEPANAFCGLSDIGVLAFGQLMPKAPGVYHLARIISHPSYRGQGLARQFCLYLLDHAWASGASAITLNVYRANTYALNLYTTLGFAEQADKSDSSLCFMLKTHR</sequence>
<feature type="domain" description="N-acetyltransferase" evidence="3">
    <location>
        <begin position="1"/>
        <end position="150"/>
    </location>
</feature>
<keyword evidence="2" id="KW-0012">Acyltransferase</keyword>
<name>A0A0M2VAL8_9GAMM</name>
<gene>
    <name evidence="4" type="ORF">WG68_05165</name>
</gene>
<dbReference type="STRING" id="336831.WG68_05165"/>
<proteinExistence type="predicted"/>
<evidence type="ECO:0000256" key="1">
    <source>
        <dbReference type="ARBA" id="ARBA00022679"/>
    </source>
</evidence>
<comment type="caution">
    <text evidence="4">The sequence shown here is derived from an EMBL/GenBank/DDBJ whole genome shotgun (WGS) entry which is preliminary data.</text>
</comment>
<dbReference type="Gene3D" id="3.40.630.30">
    <property type="match status" value="1"/>
</dbReference>
<dbReference type="SUPFAM" id="SSF55729">
    <property type="entry name" value="Acyl-CoA N-acyltransferases (Nat)"/>
    <property type="match status" value="1"/>
</dbReference>
<dbReference type="Proteomes" id="UP000034228">
    <property type="component" value="Unassembled WGS sequence"/>
</dbReference>
<dbReference type="GO" id="GO:0016747">
    <property type="term" value="F:acyltransferase activity, transferring groups other than amino-acyl groups"/>
    <property type="evidence" value="ECO:0007669"/>
    <property type="project" value="InterPro"/>
</dbReference>
<dbReference type="InterPro" id="IPR000182">
    <property type="entry name" value="GNAT_dom"/>
</dbReference>
<protein>
    <recommendedName>
        <fullName evidence="3">N-acetyltransferase domain-containing protein</fullName>
    </recommendedName>
</protein>
<dbReference type="RefSeq" id="WP_046556564.1">
    <property type="nucleotide sequence ID" value="NZ_LAHO01000003.1"/>
</dbReference>
<dbReference type="EMBL" id="LAHO01000003">
    <property type="protein sequence ID" value="KKO46675.1"/>
    <property type="molecule type" value="Genomic_DNA"/>
</dbReference>
<dbReference type="CDD" id="cd04301">
    <property type="entry name" value="NAT_SF"/>
    <property type="match status" value="1"/>
</dbReference>
<dbReference type="Pfam" id="PF00583">
    <property type="entry name" value="Acetyltransf_1"/>
    <property type="match status" value="1"/>
</dbReference>
<evidence type="ECO:0000313" key="5">
    <source>
        <dbReference type="Proteomes" id="UP000034228"/>
    </source>
</evidence>
<evidence type="ECO:0000256" key="2">
    <source>
        <dbReference type="ARBA" id="ARBA00023315"/>
    </source>
</evidence>
<dbReference type="AlphaFoldDB" id="A0A0M2VAL8"/>
<organism evidence="4 5">
    <name type="scientific">Arsukibacterium ikkense</name>
    <dbReference type="NCBI Taxonomy" id="336831"/>
    <lineage>
        <taxon>Bacteria</taxon>
        <taxon>Pseudomonadati</taxon>
        <taxon>Pseudomonadota</taxon>
        <taxon>Gammaproteobacteria</taxon>
        <taxon>Chromatiales</taxon>
        <taxon>Chromatiaceae</taxon>
        <taxon>Arsukibacterium</taxon>
    </lineage>
</organism>
<accession>A0A0M2VAL8</accession>
<dbReference type="InterPro" id="IPR050832">
    <property type="entry name" value="Bact_Acetyltransf"/>
</dbReference>
<evidence type="ECO:0000259" key="3">
    <source>
        <dbReference type="PROSITE" id="PS51186"/>
    </source>
</evidence>
<dbReference type="PANTHER" id="PTHR43877:SF2">
    <property type="entry name" value="AMINOALKYLPHOSPHONATE N-ACETYLTRANSFERASE-RELATED"/>
    <property type="match status" value="1"/>
</dbReference>